<feature type="transmembrane region" description="Helical" evidence="2">
    <location>
        <begin position="20"/>
        <end position="40"/>
    </location>
</feature>
<protein>
    <submittedName>
        <fullName evidence="4">TPM domain-containing protein</fullName>
    </submittedName>
</protein>
<name>A0AAE3A0X9_9FIRM</name>
<dbReference type="InterPro" id="IPR007621">
    <property type="entry name" value="TPM_dom"/>
</dbReference>
<dbReference type="Proteomes" id="UP001197795">
    <property type="component" value="Unassembled WGS sequence"/>
</dbReference>
<dbReference type="AlphaFoldDB" id="A0AAE3A0X9"/>
<accession>A0AAE3A0X9</accession>
<keyword evidence="5" id="KW-1185">Reference proteome</keyword>
<proteinExistence type="predicted"/>
<keyword evidence="2" id="KW-1133">Transmembrane helix</keyword>
<dbReference type="Gene3D" id="3.10.310.50">
    <property type="match status" value="1"/>
</dbReference>
<evidence type="ECO:0000313" key="4">
    <source>
        <dbReference type="EMBL" id="MCC2118461.1"/>
    </source>
</evidence>
<keyword evidence="2" id="KW-0472">Membrane</keyword>
<organism evidence="4 5">
    <name type="scientific">Waltera acetigignens</name>
    <dbReference type="NCBI Taxonomy" id="2981769"/>
    <lineage>
        <taxon>Bacteria</taxon>
        <taxon>Bacillati</taxon>
        <taxon>Bacillota</taxon>
        <taxon>Clostridia</taxon>
        <taxon>Lachnospirales</taxon>
        <taxon>Lachnospiraceae</taxon>
        <taxon>Waltera</taxon>
    </lineage>
</organism>
<sequence length="310" mass="34837">MEKDIKREALRRYLKYFKVWFIIAGILAVITIGVAVVHLLTPKTVRGNSQDPTERVFDYADMLTDEEEQSLREYIAECEEKIQADIVIVTISESVEYDLQNPDLAEAFHAKEVGSTDWSTAMRDLADNFYDYNNFGYDKVHGNGVLLLDNAYEGQKGSWLSTCGNVYDYFGDYEIDQALYAVDDYIDESPYKAYKNCISYVTRTMEESKESMPMTFSPWILTGLVVALIYAAVNLHQSKAKDTTTVNQYLDGKKPKINNTRDQYLRKNVVTRRIETSSSSSGHSGGHSGGHGGSHRSSSGVSHGGGGHRR</sequence>
<feature type="domain" description="TPM" evidence="3">
    <location>
        <begin position="56"/>
        <end position="177"/>
    </location>
</feature>
<dbReference type="EMBL" id="JAJEPV010000004">
    <property type="protein sequence ID" value="MCC2118461.1"/>
    <property type="molecule type" value="Genomic_DNA"/>
</dbReference>
<gene>
    <name evidence="4" type="ORF">LKD75_02455</name>
</gene>
<feature type="region of interest" description="Disordered" evidence="1">
    <location>
        <begin position="272"/>
        <end position="310"/>
    </location>
</feature>
<evidence type="ECO:0000259" key="3">
    <source>
        <dbReference type="Pfam" id="PF04536"/>
    </source>
</evidence>
<comment type="caution">
    <text evidence="4">The sequence shown here is derived from an EMBL/GenBank/DDBJ whole genome shotgun (WGS) entry which is preliminary data.</text>
</comment>
<reference evidence="4 5" key="1">
    <citation type="submission" date="2021-10" db="EMBL/GenBank/DDBJ databases">
        <title>Anaerobic single-cell dispensing facilitates the cultivation of human gut bacteria.</title>
        <authorList>
            <person name="Afrizal A."/>
        </authorList>
    </citation>
    <scope>NUCLEOTIDE SEQUENCE [LARGE SCALE GENOMIC DNA]</scope>
    <source>
        <strain evidence="4 5">CLA-AA-H273</strain>
    </source>
</reference>
<keyword evidence="2" id="KW-0812">Transmembrane</keyword>
<evidence type="ECO:0000256" key="2">
    <source>
        <dbReference type="SAM" id="Phobius"/>
    </source>
</evidence>
<dbReference type="RefSeq" id="WP_227732244.1">
    <property type="nucleotide sequence ID" value="NZ_JAJEPV010000004.1"/>
</dbReference>
<evidence type="ECO:0000313" key="5">
    <source>
        <dbReference type="Proteomes" id="UP001197795"/>
    </source>
</evidence>
<evidence type="ECO:0000256" key="1">
    <source>
        <dbReference type="SAM" id="MobiDB-lite"/>
    </source>
</evidence>
<feature type="compositionally biased region" description="Gly residues" evidence="1">
    <location>
        <begin position="283"/>
        <end position="292"/>
    </location>
</feature>
<dbReference type="Pfam" id="PF04536">
    <property type="entry name" value="TPM_phosphatase"/>
    <property type="match status" value="1"/>
</dbReference>
<feature type="transmembrane region" description="Helical" evidence="2">
    <location>
        <begin position="216"/>
        <end position="233"/>
    </location>
</feature>